<name>A0A9W6LRW8_9HYPH</name>
<accession>A0A9W6LRW8</accession>
<proteinExistence type="predicted"/>
<protein>
    <submittedName>
        <fullName evidence="2">Uncharacterized protein</fullName>
    </submittedName>
</protein>
<sequence>MAVLAAVFAAEVFTAAVFAAAAAVRTGVVDLADDFLESLVLATPAVLEDAAETVFAALLPPEGRAAAVTLADFVFSFFLADGIRRALLLRPAVETGRITDLPTPGDVAVSAPG</sequence>
<evidence type="ECO:0000256" key="1">
    <source>
        <dbReference type="SAM" id="SignalP"/>
    </source>
</evidence>
<feature type="chain" id="PRO_5040959364" evidence="1">
    <location>
        <begin position="20"/>
        <end position="113"/>
    </location>
</feature>
<organism evidence="2 3">
    <name type="scientific">Methylocystis echinoides</name>
    <dbReference type="NCBI Taxonomy" id="29468"/>
    <lineage>
        <taxon>Bacteria</taxon>
        <taxon>Pseudomonadati</taxon>
        <taxon>Pseudomonadota</taxon>
        <taxon>Alphaproteobacteria</taxon>
        <taxon>Hyphomicrobiales</taxon>
        <taxon>Methylocystaceae</taxon>
        <taxon>Methylocystis</taxon>
    </lineage>
</organism>
<dbReference type="AlphaFoldDB" id="A0A9W6LRW8"/>
<comment type="caution">
    <text evidence="2">The sequence shown here is derived from an EMBL/GenBank/DDBJ whole genome shotgun (WGS) entry which is preliminary data.</text>
</comment>
<dbReference type="EMBL" id="BSEC01000001">
    <property type="protein sequence ID" value="GLI92963.1"/>
    <property type="molecule type" value="Genomic_DNA"/>
</dbReference>
<feature type="signal peptide" evidence="1">
    <location>
        <begin position="1"/>
        <end position="19"/>
    </location>
</feature>
<keyword evidence="3" id="KW-1185">Reference proteome</keyword>
<evidence type="ECO:0000313" key="2">
    <source>
        <dbReference type="EMBL" id="GLI92963.1"/>
    </source>
</evidence>
<dbReference type="Proteomes" id="UP001144323">
    <property type="component" value="Unassembled WGS sequence"/>
</dbReference>
<reference evidence="2" key="1">
    <citation type="journal article" date="2023" name="Int. J. Syst. Evol. Microbiol.">
        <title>Methylocystis iwaonis sp. nov., a type II methane-oxidizing bacterium from surface soil of a rice paddy field in Japan, and emended description of the genus Methylocystis (ex Whittenbury et al. 1970) Bowman et al. 1993.</title>
        <authorList>
            <person name="Kaise H."/>
            <person name="Sawadogo J.B."/>
            <person name="Alam M.S."/>
            <person name="Ueno C."/>
            <person name="Dianou D."/>
            <person name="Shinjo R."/>
            <person name="Asakawa S."/>
        </authorList>
    </citation>
    <scope>NUCLEOTIDE SEQUENCE</scope>
    <source>
        <strain evidence="2">LMG27198</strain>
    </source>
</reference>
<keyword evidence="1" id="KW-0732">Signal</keyword>
<evidence type="ECO:0000313" key="3">
    <source>
        <dbReference type="Proteomes" id="UP001144323"/>
    </source>
</evidence>
<gene>
    <name evidence="2" type="ORF">LMG27198_19550</name>
</gene>